<dbReference type="GO" id="GO:0005509">
    <property type="term" value="F:calcium ion binding"/>
    <property type="evidence" value="ECO:0007669"/>
    <property type="project" value="TreeGrafter"/>
</dbReference>
<sequence>MPPNNPPRAVRQESHPASTSASASASLDDLSIASAPVGGRRGPPITVTSLTSVKSHGTSTGSALGRVPSYNKELLIEIVSCRNLIPCSKSGFSDPYVKIRLGKIDKHKTSCIEKTLNPCFLPKHKNTYILRSMPSDVYAKKGIELVVKNHGNNAFSFSNDDIGVAKVSADQLYGATGQEMEFELHPPTFSKLFRPGDKAGFITIRVREATLGDKDEIKDRSNVIKKVRSKIKSPRAVESKTGVSGLDFVDMDEKILLVEIVSCRQLLGSDKDGSSDPYVKVKLGPNYIHRTEIMHKTLNPKFTLKQRNTFVIDCSISELFGFHGIGIKVKDWDRGVGGNDNLGTVQIPPEDLYLCQTKEYHLTSPPGKLEDAGFITLKTQEITEQERDNLKKGLLSMVKKPPISLPPMLGAQKKKREGPTDTTLLVEVVSCKNLRPGIGIDMSVDPFVMVFDGEHEVHRTDSVANNQNPIYTVGNGGVFLLDISKEQFEKQEKGLSFKIRDWDPLGGEELGQVTVPPKDILENKGERMLLKLLPPDRSKLNPGALFGSAAGALGSVGGAMVGGVGQVGGSAVGLVGKGVKGLGNTGVGKFAKTATKPMSSAVQKKGGAVFNGVKAGGGALVSGVRAGAGAINQFNPLVSKRAEDDYGYITIRCREATSYDKKFMKFAKERRGDFLGCRQNNEFIFHTKGGISSLLPPRLSIKERSGPDAGVEKFLVRPEPDPKRSAITKYLSEKEIEDEALKPSREWLYLGSGITGRLYVEILGCDGLPNMDTIGKTDSFALVVFEDAFGKTDVIDDCLSPKWMPWSRRAFMFSMEHPSSDLRVGIFDFDKMGHNDLIGRVTVPISHLRPDTEYVMSYHLYEDAVTPERLPQGTVTLRVRVEYGSPKQVVMANLKPPVEQFINFQNPRHLAMAQLVVEGKTDMVSYGIGTLTMHIAELTSYKSVTYYITDAIISLLLWRGQVPLFGKFKIPLHSMIAFYAAITFVERPTLWFSYFWFGNAWLLLAIQNWRNNAPNAWNRTTPFARILMMMALDKAAGPEIIPADFQKAEAVEYEEYMAERVRKAEEAALKRYEENNKLWAEHQKETAELDQVGETDISTKKSSLADYASPFKSILYPIQQLLYTICYYLRIVRNIYLWDEQYYAAFLTAASIVIGLVFYVLPWSFILRWTGRLVAWLVFGPHMKLVDVFYYSKLKEATEEEEAKKLTEYYKNLKESAEKNAQVARIRTEEAVKQKSVKEILFGEFVERVPVIKCERFIDLPLYNSYSKKYVPPAEEPNVTHLGGQGLIGTMIPEIRSIKDQKDAKAKKDAEEEAKAKKAAKVKRV</sequence>
<keyword evidence="4" id="KW-0812">Transmembrane</keyword>
<reference evidence="6" key="1">
    <citation type="submission" date="2023-08" db="EMBL/GenBank/DDBJ databases">
        <authorList>
            <person name="Audoor S."/>
            <person name="Bilcke G."/>
        </authorList>
    </citation>
    <scope>NUCLEOTIDE SEQUENCE</scope>
</reference>
<feature type="region of interest" description="Disordered" evidence="3">
    <location>
        <begin position="1299"/>
        <end position="1325"/>
    </location>
</feature>
<evidence type="ECO:0000256" key="2">
    <source>
        <dbReference type="ARBA" id="ARBA00022837"/>
    </source>
</evidence>
<comment type="caution">
    <text evidence="6">The sequence shown here is derived from an EMBL/GenBank/DDBJ whole genome shotgun (WGS) entry which is preliminary data.</text>
</comment>
<feature type="compositionally biased region" description="Low complexity" evidence="3">
    <location>
        <begin position="17"/>
        <end position="35"/>
    </location>
</feature>
<keyword evidence="1" id="KW-0479">Metal-binding</keyword>
<keyword evidence="7" id="KW-1185">Reference proteome</keyword>
<dbReference type="CDD" id="cd00030">
    <property type="entry name" value="C2"/>
    <property type="match status" value="4"/>
</dbReference>
<feature type="domain" description="C2" evidence="5">
    <location>
        <begin position="237"/>
        <end position="364"/>
    </location>
</feature>
<evidence type="ECO:0000256" key="4">
    <source>
        <dbReference type="SAM" id="Phobius"/>
    </source>
</evidence>
<dbReference type="Pfam" id="PF00168">
    <property type="entry name" value="C2"/>
    <property type="match status" value="4"/>
</dbReference>
<dbReference type="PROSITE" id="PS50004">
    <property type="entry name" value="C2"/>
    <property type="match status" value="4"/>
</dbReference>
<dbReference type="PANTHER" id="PTHR45911">
    <property type="entry name" value="C2 DOMAIN-CONTAINING PROTEIN"/>
    <property type="match status" value="1"/>
</dbReference>
<evidence type="ECO:0000256" key="3">
    <source>
        <dbReference type="SAM" id="MobiDB-lite"/>
    </source>
</evidence>
<evidence type="ECO:0000259" key="5">
    <source>
        <dbReference type="PROSITE" id="PS50004"/>
    </source>
</evidence>
<feature type="transmembrane region" description="Helical" evidence="4">
    <location>
        <begin position="1142"/>
        <end position="1161"/>
    </location>
</feature>
<name>A0AAD2G6B0_9STRA</name>
<feature type="region of interest" description="Disordered" evidence="3">
    <location>
        <begin position="1"/>
        <end position="64"/>
    </location>
</feature>
<keyword evidence="2" id="KW-0106">Calcium</keyword>
<keyword evidence="4" id="KW-0472">Membrane</keyword>
<feature type="domain" description="C2" evidence="5">
    <location>
        <begin position="401"/>
        <end position="530"/>
    </location>
</feature>
<dbReference type="PANTHER" id="PTHR45911:SF4">
    <property type="entry name" value="MULTIPLE C2 AND TRANSMEMBRANE DOMAIN-CONTAINING PROTEIN"/>
    <property type="match status" value="1"/>
</dbReference>
<feature type="domain" description="C2" evidence="5">
    <location>
        <begin position="55"/>
        <end position="182"/>
    </location>
</feature>
<keyword evidence="4" id="KW-1133">Transmembrane helix</keyword>
<proteinExistence type="predicted"/>
<organism evidence="6 7">
    <name type="scientific">Cylindrotheca closterium</name>
    <dbReference type="NCBI Taxonomy" id="2856"/>
    <lineage>
        <taxon>Eukaryota</taxon>
        <taxon>Sar</taxon>
        <taxon>Stramenopiles</taxon>
        <taxon>Ochrophyta</taxon>
        <taxon>Bacillariophyta</taxon>
        <taxon>Bacillariophyceae</taxon>
        <taxon>Bacillariophycidae</taxon>
        <taxon>Bacillariales</taxon>
        <taxon>Bacillariaceae</taxon>
        <taxon>Cylindrotheca</taxon>
    </lineage>
</organism>
<evidence type="ECO:0000313" key="7">
    <source>
        <dbReference type="Proteomes" id="UP001295423"/>
    </source>
</evidence>
<dbReference type="SMART" id="SM00239">
    <property type="entry name" value="C2"/>
    <property type="match status" value="4"/>
</dbReference>
<accession>A0AAD2G6B0</accession>
<feature type="compositionally biased region" description="Basic and acidic residues" evidence="3">
    <location>
        <begin position="1299"/>
        <end position="1316"/>
    </location>
</feature>
<dbReference type="Proteomes" id="UP001295423">
    <property type="component" value="Unassembled WGS sequence"/>
</dbReference>
<dbReference type="InterPro" id="IPR000008">
    <property type="entry name" value="C2_dom"/>
</dbReference>
<dbReference type="Gene3D" id="2.60.40.150">
    <property type="entry name" value="C2 domain"/>
    <property type="match status" value="4"/>
</dbReference>
<gene>
    <name evidence="6" type="ORF">CYCCA115_LOCUS20334</name>
</gene>
<feature type="compositionally biased region" description="Polar residues" evidence="3">
    <location>
        <begin position="46"/>
        <end position="62"/>
    </location>
</feature>
<dbReference type="InterPro" id="IPR035892">
    <property type="entry name" value="C2_domain_sf"/>
</dbReference>
<evidence type="ECO:0000256" key="1">
    <source>
        <dbReference type="ARBA" id="ARBA00022723"/>
    </source>
</evidence>
<dbReference type="SUPFAM" id="SSF49562">
    <property type="entry name" value="C2 domain (Calcium/lipid-binding domain, CaLB)"/>
    <property type="match status" value="4"/>
</dbReference>
<dbReference type="GO" id="GO:0016020">
    <property type="term" value="C:membrane"/>
    <property type="evidence" value="ECO:0007669"/>
    <property type="project" value="TreeGrafter"/>
</dbReference>
<dbReference type="EMBL" id="CAKOGP040002158">
    <property type="protein sequence ID" value="CAJ1963803.1"/>
    <property type="molecule type" value="Genomic_DNA"/>
</dbReference>
<evidence type="ECO:0000313" key="6">
    <source>
        <dbReference type="EMBL" id="CAJ1963803.1"/>
    </source>
</evidence>
<protein>
    <recommendedName>
        <fullName evidence="5">C2 domain-containing protein</fullName>
    </recommendedName>
</protein>
<feature type="domain" description="C2" evidence="5">
    <location>
        <begin position="739"/>
        <end position="858"/>
    </location>
</feature>